<dbReference type="AlphaFoldDB" id="A0AAE0JUI8"/>
<reference evidence="2" key="2">
    <citation type="submission" date="2023-06" db="EMBL/GenBank/DDBJ databases">
        <authorList>
            <consortium name="Lawrence Berkeley National Laboratory"/>
            <person name="Haridas S."/>
            <person name="Hensen N."/>
            <person name="Bonometti L."/>
            <person name="Westerberg I."/>
            <person name="Brannstrom I.O."/>
            <person name="Guillou S."/>
            <person name="Cros-Aarteil S."/>
            <person name="Calhoun S."/>
            <person name="Kuo A."/>
            <person name="Mondo S."/>
            <person name="Pangilinan J."/>
            <person name="Riley R."/>
            <person name="Labutti K."/>
            <person name="Andreopoulos B."/>
            <person name="Lipzen A."/>
            <person name="Chen C."/>
            <person name="Yanf M."/>
            <person name="Daum C."/>
            <person name="Ng V."/>
            <person name="Clum A."/>
            <person name="Steindorff A."/>
            <person name="Ohm R."/>
            <person name="Martin F."/>
            <person name="Silar P."/>
            <person name="Natvig D."/>
            <person name="Lalanne C."/>
            <person name="Gautier V."/>
            <person name="Ament-Velasquez S.L."/>
            <person name="Kruys A."/>
            <person name="Hutchinson M.I."/>
            <person name="Powell A.J."/>
            <person name="Barry K."/>
            <person name="Miller A.N."/>
            <person name="Grigoriev I.V."/>
            <person name="Debuchy R."/>
            <person name="Gladieux P."/>
            <person name="Thoren M.H."/>
            <person name="Johannesson H."/>
        </authorList>
    </citation>
    <scope>NUCLEOTIDE SEQUENCE</scope>
    <source>
        <strain evidence="2">CBS 958.72</strain>
    </source>
</reference>
<comment type="caution">
    <text evidence="2">The sequence shown here is derived from an EMBL/GenBank/DDBJ whole genome shotgun (WGS) entry which is preliminary data.</text>
</comment>
<accession>A0AAE0JUI8</accession>
<sequence>MPLLPPVIGASFGCFSITSTTPVLCSFHVNDRGGLDPDLLNLWPLIGQRLRGQEGKAAWAEGMAGLWWMEAKGGRAQAAPQPRHTQCLKEAAVTPTTLRLFSPSAIPTPSSVSERWVIGRHRGAGAGLHRPGRPKRGSGGGKERQAQLQLEAGKLRTWETPRSMGQQRTHLT</sequence>
<protein>
    <submittedName>
        <fullName evidence="2">Uncharacterized protein</fullName>
    </submittedName>
</protein>
<dbReference type="Proteomes" id="UP001287356">
    <property type="component" value="Unassembled WGS sequence"/>
</dbReference>
<name>A0AAE0JUI8_9PEZI</name>
<proteinExistence type="predicted"/>
<evidence type="ECO:0000256" key="1">
    <source>
        <dbReference type="SAM" id="MobiDB-lite"/>
    </source>
</evidence>
<gene>
    <name evidence="2" type="ORF">B0T24DRAFT_95859</name>
</gene>
<evidence type="ECO:0000313" key="3">
    <source>
        <dbReference type="Proteomes" id="UP001287356"/>
    </source>
</evidence>
<feature type="region of interest" description="Disordered" evidence="1">
    <location>
        <begin position="122"/>
        <end position="172"/>
    </location>
</feature>
<evidence type="ECO:0000313" key="2">
    <source>
        <dbReference type="EMBL" id="KAK3361785.1"/>
    </source>
</evidence>
<keyword evidence="3" id="KW-1185">Reference proteome</keyword>
<feature type="compositionally biased region" description="Polar residues" evidence="1">
    <location>
        <begin position="163"/>
        <end position="172"/>
    </location>
</feature>
<reference evidence="2" key="1">
    <citation type="journal article" date="2023" name="Mol. Phylogenet. Evol.">
        <title>Genome-scale phylogeny and comparative genomics of the fungal order Sordariales.</title>
        <authorList>
            <person name="Hensen N."/>
            <person name="Bonometti L."/>
            <person name="Westerberg I."/>
            <person name="Brannstrom I.O."/>
            <person name="Guillou S."/>
            <person name="Cros-Aarteil S."/>
            <person name="Calhoun S."/>
            <person name="Haridas S."/>
            <person name="Kuo A."/>
            <person name="Mondo S."/>
            <person name="Pangilinan J."/>
            <person name="Riley R."/>
            <person name="LaButti K."/>
            <person name="Andreopoulos B."/>
            <person name="Lipzen A."/>
            <person name="Chen C."/>
            <person name="Yan M."/>
            <person name="Daum C."/>
            <person name="Ng V."/>
            <person name="Clum A."/>
            <person name="Steindorff A."/>
            <person name="Ohm R.A."/>
            <person name="Martin F."/>
            <person name="Silar P."/>
            <person name="Natvig D.O."/>
            <person name="Lalanne C."/>
            <person name="Gautier V."/>
            <person name="Ament-Velasquez S.L."/>
            <person name="Kruys A."/>
            <person name="Hutchinson M.I."/>
            <person name="Powell A.J."/>
            <person name="Barry K."/>
            <person name="Miller A.N."/>
            <person name="Grigoriev I.V."/>
            <person name="Debuchy R."/>
            <person name="Gladieux P."/>
            <person name="Hiltunen Thoren M."/>
            <person name="Johannesson H."/>
        </authorList>
    </citation>
    <scope>NUCLEOTIDE SEQUENCE</scope>
    <source>
        <strain evidence="2">CBS 958.72</strain>
    </source>
</reference>
<organism evidence="2 3">
    <name type="scientific">Lasiosphaeria ovina</name>
    <dbReference type="NCBI Taxonomy" id="92902"/>
    <lineage>
        <taxon>Eukaryota</taxon>
        <taxon>Fungi</taxon>
        <taxon>Dikarya</taxon>
        <taxon>Ascomycota</taxon>
        <taxon>Pezizomycotina</taxon>
        <taxon>Sordariomycetes</taxon>
        <taxon>Sordariomycetidae</taxon>
        <taxon>Sordariales</taxon>
        <taxon>Lasiosphaeriaceae</taxon>
        <taxon>Lasiosphaeria</taxon>
    </lineage>
</organism>
<dbReference type="EMBL" id="JAULSN010000010">
    <property type="protein sequence ID" value="KAK3361785.1"/>
    <property type="molecule type" value="Genomic_DNA"/>
</dbReference>